<reference evidence="1" key="1">
    <citation type="submission" date="2018-02" db="EMBL/GenBank/DDBJ databases">
        <title>Rhizophora mucronata_Transcriptome.</title>
        <authorList>
            <person name="Meera S.P."/>
            <person name="Sreeshan A."/>
            <person name="Augustine A."/>
        </authorList>
    </citation>
    <scope>NUCLEOTIDE SEQUENCE</scope>
    <source>
        <tissue evidence="1">Leaf</tissue>
    </source>
</reference>
<evidence type="ECO:0000313" key="1">
    <source>
        <dbReference type="EMBL" id="MBX38841.1"/>
    </source>
</evidence>
<sequence>MLYFFIFANFHKQIFFL</sequence>
<dbReference type="AlphaFoldDB" id="A0A2P2N8N0"/>
<dbReference type="EMBL" id="GGEC01058357">
    <property type="protein sequence ID" value="MBX38841.1"/>
    <property type="molecule type" value="Transcribed_RNA"/>
</dbReference>
<organism evidence="1">
    <name type="scientific">Rhizophora mucronata</name>
    <name type="common">Asiatic mangrove</name>
    <dbReference type="NCBI Taxonomy" id="61149"/>
    <lineage>
        <taxon>Eukaryota</taxon>
        <taxon>Viridiplantae</taxon>
        <taxon>Streptophyta</taxon>
        <taxon>Embryophyta</taxon>
        <taxon>Tracheophyta</taxon>
        <taxon>Spermatophyta</taxon>
        <taxon>Magnoliopsida</taxon>
        <taxon>eudicotyledons</taxon>
        <taxon>Gunneridae</taxon>
        <taxon>Pentapetalae</taxon>
        <taxon>rosids</taxon>
        <taxon>fabids</taxon>
        <taxon>Malpighiales</taxon>
        <taxon>Rhizophoraceae</taxon>
        <taxon>Rhizophora</taxon>
    </lineage>
</organism>
<protein>
    <submittedName>
        <fullName evidence="1">Uncharacterized protein</fullName>
    </submittedName>
</protein>
<accession>A0A2P2N8N0</accession>
<name>A0A2P2N8N0_RHIMU</name>
<proteinExistence type="predicted"/>